<dbReference type="HAMAP" id="MF_00197">
    <property type="entry name" value="DAP_epimerase"/>
    <property type="match status" value="1"/>
</dbReference>
<evidence type="ECO:0000256" key="5">
    <source>
        <dbReference type="ARBA" id="ARBA00023154"/>
    </source>
</evidence>
<evidence type="ECO:0000256" key="2">
    <source>
        <dbReference type="ARBA" id="ARBA00010219"/>
    </source>
</evidence>
<keyword evidence="4 8" id="KW-0028">Amino-acid biosynthesis</keyword>
<dbReference type="EC" id="5.1.1.7" evidence="3 8"/>
<dbReference type="Pfam" id="PF01678">
    <property type="entry name" value="DAP_epimerase"/>
    <property type="match status" value="2"/>
</dbReference>
<feature type="binding site" evidence="8">
    <location>
        <begin position="224"/>
        <end position="225"/>
    </location>
    <ligand>
        <name>substrate</name>
    </ligand>
</feature>
<evidence type="ECO:0000256" key="3">
    <source>
        <dbReference type="ARBA" id="ARBA00013080"/>
    </source>
</evidence>
<dbReference type="PANTHER" id="PTHR31689">
    <property type="entry name" value="DIAMINOPIMELATE EPIMERASE, CHLOROPLASTIC"/>
    <property type="match status" value="1"/>
</dbReference>
<dbReference type="Proteomes" id="UP001226867">
    <property type="component" value="Unassembled WGS sequence"/>
</dbReference>
<comment type="similarity">
    <text evidence="2 8">Belongs to the diaminopimelate epimerase family.</text>
</comment>
<evidence type="ECO:0000313" key="11">
    <source>
        <dbReference type="Proteomes" id="UP001226867"/>
    </source>
</evidence>
<dbReference type="SUPFAM" id="SSF54506">
    <property type="entry name" value="Diaminopimelate epimerase-like"/>
    <property type="match status" value="2"/>
</dbReference>
<evidence type="ECO:0000256" key="1">
    <source>
        <dbReference type="ARBA" id="ARBA00005196"/>
    </source>
</evidence>
<dbReference type="InterPro" id="IPR018510">
    <property type="entry name" value="DAP_epimerase_AS"/>
</dbReference>
<feature type="binding site" evidence="8">
    <location>
        <position position="69"/>
    </location>
    <ligand>
        <name>substrate</name>
    </ligand>
</feature>
<evidence type="ECO:0000256" key="8">
    <source>
        <dbReference type="HAMAP-Rule" id="MF_00197"/>
    </source>
</evidence>
<comment type="catalytic activity">
    <reaction evidence="7 8">
        <text>(2S,6S)-2,6-diaminopimelate = meso-2,6-diaminopimelate</text>
        <dbReference type="Rhea" id="RHEA:15393"/>
        <dbReference type="ChEBI" id="CHEBI:57609"/>
        <dbReference type="ChEBI" id="CHEBI:57791"/>
        <dbReference type="EC" id="5.1.1.7"/>
    </reaction>
</comment>
<keyword evidence="8" id="KW-0963">Cytoplasm</keyword>
<feature type="site" description="Could be important to modulate the pK values of the two catalytic cysteine residues" evidence="8">
    <location>
        <position position="224"/>
    </location>
</feature>
<gene>
    <name evidence="8" type="primary">dapF</name>
    <name evidence="10" type="ORF">J2W36_003950</name>
</gene>
<organism evidence="10 11">
    <name type="scientific">Variovorax ginsengisoli</name>
    <dbReference type="NCBI Taxonomy" id="363844"/>
    <lineage>
        <taxon>Bacteria</taxon>
        <taxon>Pseudomonadati</taxon>
        <taxon>Pseudomonadota</taxon>
        <taxon>Betaproteobacteria</taxon>
        <taxon>Burkholderiales</taxon>
        <taxon>Comamonadaceae</taxon>
        <taxon>Variovorax</taxon>
    </lineage>
</organism>
<feature type="active site" description="Proton donor" evidence="8">
    <location>
        <position position="78"/>
    </location>
</feature>
<keyword evidence="6 8" id="KW-0413">Isomerase</keyword>
<keyword evidence="11" id="KW-1185">Reference proteome</keyword>
<feature type="binding site" evidence="8">
    <location>
        <position position="13"/>
    </location>
    <ligand>
        <name>substrate</name>
    </ligand>
</feature>
<comment type="function">
    <text evidence="8">Catalyzes the stereoinversion of LL-2,6-diaminopimelate (L,L-DAP) to meso-diaminopimelate (meso-DAP), a precursor of L-lysine and an essential component of the bacterial peptidoglycan.</text>
</comment>
<feature type="binding site" evidence="8">
    <location>
        <position position="206"/>
    </location>
    <ligand>
        <name>substrate</name>
    </ligand>
</feature>
<comment type="subunit">
    <text evidence="8">Homodimer.</text>
</comment>
<name>A0ABT9SD41_9BURK</name>
<feature type="binding site" evidence="8">
    <location>
        <position position="173"/>
    </location>
    <ligand>
        <name>substrate</name>
    </ligand>
</feature>
<dbReference type="PANTHER" id="PTHR31689:SF0">
    <property type="entry name" value="DIAMINOPIMELATE EPIMERASE"/>
    <property type="match status" value="1"/>
</dbReference>
<dbReference type="Gene3D" id="3.10.310.10">
    <property type="entry name" value="Diaminopimelate Epimerase, Chain A, domain 1"/>
    <property type="match status" value="2"/>
</dbReference>
<feature type="site" description="Could be important to modulate the pK values of the two catalytic cysteine residues" evidence="8">
    <location>
        <position position="175"/>
    </location>
</feature>
<dbReference type="InterPro" id="IPR001653">
    <property type="entry name" value="DAP_epimerase_DapF"/>
</dbReference>
<feature type="binding site" evidence="8">
    <location>
        <position position="46"/>
    </location>
    <ligand>
        <name>substrate</name>
    </ligand>
</feature>
<dbReference type="NCBIfam" id="TIGR00652">
    <property type="entry name" value="DapF"/>
    <property type="match status" value="1"/>
</dbReference>
<keyword evidence="5 8" id="KW-0457">Lysine biosynthesis</keyword>
<feature type="binding site" evidence="8">
    <location>
        <begin position="234"/>
        <end position="235"/>
    </location>
    <ligand>
        <name>substrate</name>
    </ligand>
</feature>
<protein>
    <recommendedName>
        <fullName evidence="3 8">Diaminopimelate epimerase</fullName>
        <shortName evidence="8">DAP epimerase</shortName>
        <ecNumber evidence="3 8">5.1.1.7</ecNumber>
    </recommendedName>
    <alternativeName>
        <fullName evidence="8">PLP-independent amino acid racemase</fullName>
    </alternativeName>
</protein>
<evidence type="ECO:0000256" key="6">
    <source>
        <dbReference type="ARBA" id="ARBA00023235"/>
    </source>
</evidence>
<evidence type="ECO:0000256" key="7">
    <source>
        <dbReference type="ARBA" id="ARBA00051712"/>
    </source>
</evidence>
<evidence type="ECO:0000313" key="10">
    <source>
        <dbReference type="EMBL" id="MDP9901681.1"/>
    </source>
</evidence>
<dbReference type="EMBL" id="JAUSRO010000013">
    <property type="protein sequence ID" value="MDP9901681.1"/>
    <property type="molecule type" value="Genomic_DNA"/>
</dbReference>
<feature type="active site" evidence="9">
    <location>
        <position position="78"/>
    </location>
</feature>
<evidence type="ECO:0000256" key="9">
    <source>
        <dbReference type="PROSITE-ProRule" id="PRU10125"/>
    </source>
</evidence>
<feature type="active site" description="Proton acceptor" evidence="8">
    <location>
        <position position="233"/>
    </location>
</feature>
<dbReference type="RefSeq" id="WP_307691446.1">
    <property type="nucleotide sequence ID" value="NZ_JAUSRO010000013.1"/>
</dbReference>
<dbReference type="GO" id="GO:0008837">
    <property type="term" value="F:diaminopimelate epimerase activity"/>
    <property type="evidence" value="ECO:0007669"/>
    <property type="project" value="UniProtKB-EC"/>
</dbReference>
<sequence length="294" mass="31347">MRIRFTKMQGAGNDFVVLDETRAPLGLTAAHYQFLANRHFGVGADQILTVRPPAADAAPGVDFQYVIHNADGGEVEQCGNGARCFLRFVRERGLTTKDAVRVQTLSGVIEPRLSADGRVTVDMGAPVFEPARVPFDPAGLEPQPDGAWQTWKLALSAQAEGAIVALAVVSMGNPHAVQIVEDVDTAPVLTQGPLIEHHPRFAQRVNAGFMQVVDRTHVRLRVYERGAGETLACGTGACAAVVAGIRLGLLDARVDVQTRGGVLTIEWAGVGQPVFMTGPAVTVFEGDIEVPELP</sequence>
<evidence type="ECO:0000256" key="4">
    <source>
        <dbReference type="ARBA" id="ARBA00022605"/>
    </source>
</evidence>
<reference evidence="10 11" key="1">
    <citation type="submission" date="2023-07" db="EMBL/GenBank/DDBJ databases">
        <title>Sorghum-associated microbial communities from plants grown in Nebraska, USA.</title>
        <authorList>
            <person name="Schachtman D."/>
        </authorList>
    </citation>
    <scope>NUCLEOTIDE SEQUENCE [LARGE SCALE GENOMIC DNA]</scope>
    <source>
        <strain evidence="10 11">DS1607</strain>
    </source>
</reference>
<accession>A0ABT9SD41</accession>
<comment type="subcellular location">
    <subcellularLocation>
        <location evidence="8">Cytoplasm</location>
    </subcellularLocation>
</comment>
<proteinExistence type="inferred from homology"/>
<feature type="binding site" evidence="8">
    <location>
        <begin position="79"/>
        <end position="80"/>
    </location>
    <ligand>
        <name>substrate</name>
    </ligand>
</feature>
<comment type="pathway">
    <text evidence="1 8">Amino-acid biosynthesis; L-lysine biosynthesis via DAP pathway; DL-2,6-diaminopimelate from LL-2,6-diaminopimelate: step 1/1.</text>
</comment>
<comment type="caution">
    <text evidence="10">The sequence shown here is derived from an EMBL/GenBank/DDBJ whole genome shotgun (WGS) entry which is preliminary data.</text>
</comment>
<dbReference type="PROSITE" id="PS01326">
    <property type="entry name" value="DAP_EPIMERASE"/>
    <property type="match status" value="1"/>
</dbReference>